<dbReference type="EMBL" id="JAAGVY010000009">
    <property type="protein sequence ID" value="NEN23210.1"/>
    <property type="molecule type" value="Genomic_DNA"/>
</dbReference>
<evidence type="ECO:0000313" key="4">
    <source>
        <dbReference type="Proteomes" id="UP000486602"/>
    </source>
</evidence>
<evidence type="ECO:0000256" key="1">
    <source>
        <dbReference type="ARBA" id="ARBA00022729"/>
    </source>
</evidence>
<evidence type="ECO:0000313" key="3">
    <source>
        <dbReference type="EMBL" id="NEN23210.1"/>
    </source>
</evidence>
<dbReference type="Proteomes" id="UP000486602">
    <property type="component" value="Unassembled WGS sequence"/>
</dbReference>
<dbReference type="AlphaFoldDB" id="A0A7K3WNI1"/>
<protein>
    <submittedName>
        <fullName evidence="3">T9SS type A sorting domain-containing protein</fullName>
    </submittedName>
</protein>
<evidence type="ECO:0000259" key="2">
    <source>
        <dbReference type="Pfam" id="PF18962"/>
    </source>
</evidence>
<name>A0A7K3WNI1_9FLAO</name>
<feature type="domain" description="Secretion system C-terminal sorting" evidence="2">
    <location>
        <begin position="394"/>
        <end position="467"/>
    </location>
</feature>
<reference evidence="3 4" key="1">
    <citation type="submission" date="2020-02" db="EMBL/GenBank/DDBJ databases">
        <title>Out from the shadows clarifying the taxonomy of the family Cryomorphaceae and related taxa by utilizing the GTDB taxonomic framework.</title>
        <authorList>
            <person name="Bowman J.P."/>
        </authorList>
    </citation>
    <scope>NUCLEOTIDE SEQUENCE [LARGE SCALE GENOMIC DNA]</scope>
    <source>
        <strain evidence="3 4">QSSC 1-22</strain>
    </source>
</reference>
<dbReference type="NCBIfam" id="TIGR04183">
    <property type="entry name" value="Por_Secre_tail"/>
    <property type="match status" value="1"/>
</dbReference>
<sequence>MKTSLLTTIIFTASLTYGQTTFQKTYGGTDNDFGLSVEQTTDGGFILFGQTTSFGSGAQDMYLVKTDNQGNEQWSQTYGGANYEFGISAKQTIDGGYILCGAYSGLVNDSLALIKTDPIGNEVWSKRYSGTPNRDVGQFVQETSDGGFIAVGFTGPAFNEHIYMVKTDSNGNEEWSKVHVSTGRELAVGVRQTSDGGYALIGETNSTGFGGKDMLLVKTNSAGDTIWTKTFGTSADEIGRSLYLTNDDGFILLGYEDFLGGNLFLVKTDALGNEQWSNYYGGVGRDIGNSLQQTTDGGYILAGRKENIISGNNDMYCIKTDNAGEMEWNNIFPSGTMSDANSVQQTTDGGYIMLGSTADTIGGLDIDMYLVKIDGLGLVSIYDKSLQSLNAFAYPNPFTEYATIEFDDAKNREFSMRLLNGQGKIIRTIHSIAAGQIRIERGNLASGLYIFQLLAEGQLVASGKLIIK</sequence>
<dbReference type="PANTHER" id="PTHR42754">
    <property type="entry name" value="ENDOGLUCANASE"/>
    <property type="match status" value="1"/>
</dbReference>
<keyword evidence="1" id="KW-0732">Signal</keyword>
<dbReference type="SUPFAM" id="SSF50998">
    <property type="entry name" value="Quinoprotein alcohol dehydrogenase-like"/>
    <property type="match status" value="1"/>
</dbReference>
<proteinExistence type="predicted"/>
<keyword evidence="4" id="KW-1185">Reference proteome</keyword>
<dbReference type="InterPro" id="IPR026444">
    <property type="entry name" value="Secre_tail"/>
</dbReference>
<dbReference type="RefSeq" id="WP_163284203.1">
    <property type="nucleotide sequence ID" value="NZ_JAAGVY010000009.1"/>
</dbReference>
<dbReference type="InterPro" id="IPR011047">
    <property type="entry name" value="Quinoprotein_ADH-like_sf"/>
</dbReference>
<organism evidence="3 4">
    <name type="scientific">Cryomorpha ignava</name>
    <dbReference type="NCBI Taxonomy" id="101383"/>
    <lineage>
        <taxon>Bacteria</taxon>
        <taxon>Pseudomonadati</taxon>
        <taxon>Bacteroidota</taxon>
        <taxon>Flavobacteriia</taxon>
        <taxon>Flavobacteriales</taxon>
        <taxon>Cryomorphaceae</taxon>
        <taxon>Cryomorpha</taxon>
    </lineage>
</organism>
<dbReference type="PANTHER" id="PTHR42754:SF1">
    <property type="entry name" value="LIPOPROTEIN"/>
    <property type="match status" value="1"/>
</dbReference>
<comment type="caution">
    <text evidence="3">The sequence shown here is derived from an EMBL/GenBank/DDBJ whole genome shotgun (WGS) entry which is preliminary data.</text>
</comment>
<accession>A0A7K3WNI1</accession>
<dbReference type="Pfam" id="PF18962">
    <property type="entry name" value="Por_Secre_tail"/>
    <property type="match status" value="1"/>
</dbReference>
<gene>
    <name evidence="3" type="ORF">G3O08_06820</name>
</gene>